<proteinExistence type="predicted"/>
<keyword evidence="2" id="KW-0732">Signal</keyword>
<dbReference type="Pfam" id="PF01822">
    <property type="entry name" value="WSC"/>
    <property type="match status" value="1"/>
</dbReference>
<dbReference type="AlphaFoldDB" id="A0A8K0SJW4"/>
<comment type="caution">
    <text evidence="4">The sequence shown here is derived from an EMBL/GenBank/DDBJ whole genome shotgun (WGS) entry which is preliminary data.</text>
</comment>
<protein>
    <recommendedName>
        <fullName evidence="3">WSC domain-containing protein</fullName>
    </recommendedName>
</protein>
<keyword evidence="5" id="KW-1185">Reference proteome</keyword>
<evidence type="ECO:0000313" key="5">
    <source>
        <dbReference type="Proteomes" id="UP000813444"/>
    </source>
</evidence>
<name>A0A8K0SJW4_9HYPO</name>
<dbReference type="PROSITE" id="PS51212">
    <property type="entry name" value="WSC"/>
    <property type="match status" value="1"/>
</dbReference>
<evidence type="ECO:0000256" key="1">
    <source>
        <dbReference type="SAM" id="MobiDB-lite"/>
    </source>
</evidence>
<organism evidence="4 5">
    <name type="scientific">Stachybotrys elegans</name>
    <dbReference type="NCBI Taxonomy" id="80388"/>
    <lineage>
        <taxon>Eukaryota</taxon>
        <taxon>Fungi</taxon>
        <taxon>Dikarya</taxon>
        <taxon>Ascomycota</taxon>
        <taxon>Pezizomycotina</taxon>
        <taxon>Sordariomycetes</taxon>
        <taxon>Hypocreomycetidae</taxon>
        <taxon>Hypocreales</taxon>
        <taxon>Stachybotryaceae</taxon>
        <taxon>Stachybotrys</taxon>
    </lineage>
</organism>
<feature type="domain" description="WSC" evidence="3">
    <location>
        <begin position="78"/>
        <end position="167"/>
    </location>
</feature>
<feature type="chain" id="PRO_5035467710" description="WSC domain-containing protein" evidence="2">
    <location>
        <begin position="20"/>
        <end position="525"/>
    </location>
</feature>
<accession>A0A8K0SJW4</accession>
<reference evidence="4" key="1">
    <citation type="journal article" date="2021" name="Nat. Commun.">
        <title>Genetic determinants of endophytism in the Arabidopsis root mycobiome.</title>
        <authorList>
            <person name="Mesny F."/>
            <person name="Miyauchi S."/>
            <person name="Thiergart T."/>
            <person name="Pickel B."/>
            <person name="Atanasova L."/>
            <person name="Karlsson M."/>
            <person name="Huettel B."/>
            <person name="Barry K.W."/>
            <person name="Haridas S."/>
            <person name="Chen C."/>
            <person name="Bauer D."/>
            <person name="Andreopoulos W."/>
            <person name="Pangilinan J."/>
            <person name="LaButti K."/>
            <person name="Riley R."/>
            <person name="Lipzen A."/>
            <person name="Clum A."/>
            <person name="Drula E."/>
            <person name="Henrissat B."/>
            <person name="Kohler A."/>
            <person name="Grigoriev I.V."/>
            <person name="Martin F.M."/>
            <person name="Hacquard S."/>
        </authorList>
    </citation>
    <scope>NUCLEOTIDE SEQUENCE</scope>
    <source>
        <strain evidence="4">MPI-CAGE-CH-0235</strain>
    </source>
</reference>
<gene>
    <name evidence="4" type="ORF">B0I35DRAFT_481539</name>
</gene>
<feature type="compositionally biased region" description="Basic and acidic residues" evidence="1">
    <location>
        <begin position="426"/>
        <end position="444"/>
    </location>
</feature>
<evidence type="ECO:0000256" key="2">
    <source>
        <dbReference type="SAM" id="SignalP"/>
    </source>
</evidence>
<dbReference type="SMART" id="SM00321">
    <property type="entry name" value="WSC"/>
    <property type="match status" value="1"/>
</dbReference>
<dbReference type="InterPro" id="IPR002889">
    <property type="entry name" value="WSC_carb-bd"/>
</dbReference>
<dbReference type="OrthoDB" id="2019572at2759"/>
<feature type="region of interest" description="Disordered" evidence="1">
    <location>
        <begin position="219"/>
        <end position="238"/>
    </location>
</feature>
<evidence type="ECO:0000313" key="4">
    <source>
        <dbReference type="EMBL" id="KAH7311584.1"/>
    </source>
</evidence>
<dbReference type="Proteomes" id="UP000813444">
    <property type="component" value="Unassembled WGS sequence"/>
</dbReference>
<feature type="signal peptide" evidence="2">
    <location>
        <begin position="1"/>
        <end position="19"/>
    </location>
</feature>
<feature type="compositionally biased region" description="Polar residues" evidence="1">
    <location>
        <begin position="493"/>
        <end position="502"/>
    </location>
</feature>
<feature type="region of interest" description="Disordered" evidence="1">
    <location>
        <begin position="426"/>
        <end position="502"/>
    </location>
</feature>
<evidence type="ECO:0000259" key="3">
    <source>
        <dbReference type="PROSITE" id="PS51212"/>
    </source>
</evidence>
<dbReference type="EMBL" id="JAGPNK010000011">
    <property type="protein sequence ID" value="KAH7311584.1"/>
    <property type="molecule type" value="Genomic_DNA"/>
</dbReference>
<sequence length="525" mass="57726">MHSKTIVVLALSQMALAQGQYSNNTTPNPPTDGTDVTLPVDTTDINVPEWEKVLTPDEKKKLTEFKASGPKAPYQLGDYQYYGCTKSGDGFPTFDLQVSTPEMSLDFCAASCSTRFFGVYNTDCYCGDDLSKYTSEVVPDWECSIPCNGNKLEACGGLKGSKLIRRGVPLSAFLTVYIRTKDAYAKYTSTASPVTYTTTDSKGKPTEIVKLKDLKDKEDKDKEDKDKEDKDKEDKDDKKKLDEKKKIDEWKKKKIVCYGDYCAPEFPVEDGKHERIVCEDDWCRPEPCETEDWSKLVVCKSGKCKYQECKDDECHAKKIVCYDGKCESEKCFGDECKKKLTCKDKKCEHKTCDKDCFKHEVCEEDKCKPVPKCNGECPVPPAPKPIAKPEVVDKKPEVVVDKKPEVVVEKKPEVVVEKKPEVVVEKKPEVVVEKKPEVAEKKPEVAVAPQTPGQKYPEQPSTGGASSPATGGSVSPPPPVTGGQSSPAGRPAGNNTVTVNASGKTTPVFGLVSVIGALAGLAYLL</sequence>
<feature type="compositionally biased region" description="Low complexity" evidence="1">
    <location>
        <begin position="460"/>
        <end position="474"/>
    </location>
</feature>